<dbReference type="EC" id="2.1.1.44" evidence="4"/>
<organism evidence="4 5">
    <name type="scientific">Rubripirellula amarantea</name>
    <dbReference type="NCBI Taxonomy" id="2527999"/>
    <lineage>
        <taxon>Bacteria</taxon>
        <taxon>Pseudomonadati</taxon>
        <taxon>Planctomycetota</taxon>
        <taxon>Planctomycetia</taxon>
        <taxon>Pirellulales</taxon>
        <taxon>Pirellulaceae</taxon>
        <taxon>Rubripirellula</taxon>
    </lineage>
</organism>
<dbReference type="Pfam" id="PF10017">
    <property type="entry name" value="Methyltransf_33"/>
    <property type="match status" value="1"/>
</dbReference>
<evidence type="ECO:0000313" key="5">
    <source>
        <dbReference type="Proteomes" id="UP000316598"/>
    </source>
</evidence>
<dbReference type="SUPFAM" id="SSF53335">
    <property type="entry name" value="S-adenosyl-L-methionine-dependent methyltransferases"/>
    <property type="match status" value="1"/>
</dbReference>
<dbReference type="NCBIfam" id="TIGR03438">
    <property type="entry name" value="egtD_ergothio"/>
    <property type="match status" value="1"/>
</dbReference>
<dbReference type="InterPro" id="IPR051128">
    <property type="entry name" value="EgtD_Methyltrsf_superfamily"/>
</dbReference>
<dbReference type="InterPro" id="IPR017804">
    <property type="entry name" value="MeTrfase_EgtD-like"/>
</dbReference>
<sequence length="318" mass="35589">MIEQLRGTEVFRADVVEGLRKVNKTLPCKYFYDEVGSQLFDQICELDEYYPTRTELKIMIDHADEMASQIDRDVMLVELGSGSSIKTKILLDALIDPVAYVPVDISEEHLLKTAEGLRSRYTDLEVLPVVADFTKPFELPIPSQSYSHVALYFPGSTIGNFEPDTAVEILGSMAELLGPQGGLLIGIDLQKDIRTLVSAYDDASGVTSQFNLNLLSRINRELDGTFDLSKFSHKAIYNEVAHRIEISIVSLEDQSVSIGDDVFHFFKNEEILTEYSHKYSIDGFAKLAGQHGFSLHQQWTDEDGLFAVLHLVLDGESS</sequence>
<accession>A0A5C5WLB7</accession>
<dbReference type="OrthoDB" id="5289726at2"/>
<dbReference type="Proteomes" id="UP000316598">
    <property type="component" value="Unassembled WGS sequence"/>
</dbReference>
<evidence type="ECO:0000256" key="2">
    <source>
        <dbReference type="ARBA" id="ARBA00022679"/>
    </source>
</evidence>
<dbReference type="InterPro" id="IPR019257">
    <property type="entry name" value="MeTrfase_dom"/>
</dbReference>
<reference evidence="4 5" key="1">
    <citation type="submission" date="2019-02" db="EMBL/GenBank/DDBJ databases">
        <title>Deep-cultivation of Planctomycetes and their phenomic and genomic characterization uncovers novel biology.</title>
        <authorList>
            <person name="Wiegand S."/>
            <person name="Jogler M."/>
            <person name="Boedeker C."/>
            <person name="Pinto D."/>
            <person name="Vollmers J."/>
            <person name="Rivas-Marin E."/>
            <person name="Kohn T."/>
            <person name="Peeters S.H."/>
            <person name="Heuer A."/>
            <person name="Rast P."/>
            <person name="Oberbeckmann S."/>
            <person name="Bunk B."/>
            <person name="Jeske O."/>
            <person name="Meyerdierks A."/>
            <person name="Storesund J.E."/>
            <person name="Kallscheuer N."/>
            <person name="Luecker S."/>
            <person name="Lage O.M."/>
            <person name="Pohl T."/>
            <person name="Merkel B.J."/>
            <person name="Hornburger P."/>
            <person name="Mueller R.-W."/>
            <person name="Bruemmer F."/>
            <person name="Labrenz M."/>
            <person name="Spormann A.M."/>
            <person name="Op Den Camp H."/>
            <person name="Overmann J."/>
            <person name="Amann R."/>
            <person name="Jetten M.S.M."/>
            <person name="Mascher T."/>
            <person name="Medema M.H."/>
            <person name="Devos D.P."/>
            <person name="Kaster A.-K."/>
            <person name="Ovreas L."/>
            <person name="Rohde M."/>
            <person name="Galperin M.Y."/>
            <person name="Jogler C."/>
        </authorList>
    </citation>
    <scope>NUCLEOTIDE SEQUENCE [LARGE SCALE GENOMIC DNA]</scope>
    <source>
        <strain evidence="4 5">Pla22</strain>
    </source>
</reference>
<dbReference type="AlphaFoldDB" id="A0A5C5WLB7"/>
<dbReference type="GO" id="GO:0052706">
    <property type="term" value="F:L-histidine N(alpha)-methyltransferase activity"/>
    <property type="evidence" value="ECO:0007669"/>
    <property type="project" value="UniProtKB-EC"/>
</dbReference>
<evidence type="ECO:0000313" key="4">
    <source>
        <dbReference type="EMBL" id="TWT50871.1"/>
    </source>
</evidence>
<name>A0A5C5WLB7_9BACT</name>
<dbReference type="InterPro" id="IPR029063">
    <property type="entry name" value="SAM-dependent_MTases_sf"/>
</dbReference>
<gene>
    <name evidence="4" type="primary">egtD</name>
    <name evidence="4" type="ORF">Pla22_36140</name>
</gene>
<dbReference type="PANTHER" id="PTHR43397:SF1">
    <property type="entry name" value="ERGOTHIONEINE BIOSYNTHESIS PROTEIN 1"/>
    <property type="match status" value="1"/>
</dbReference>
<dbReference type="GO" id="GO:0032259">
    <property type="term" value="P:methylation"/>
    <property type="evidence" value="ECO:0007669"/>
    <property type="project" value="UniProtKB-KW"/>
</dbReference>
<feature type="domain" description="Histidine-specific methyltransferase SAM-dependent" evidence="3">
    <location>
        <begin position="11"/>
        <end position="311"/>
    </location>
</feature>
<comment type="caution">
    <text evidence="4">The sequence shown here is derived from an EMBL/GenBank/DDBJ whole genome shotgun (WGS) entry which is preliminary data.</text>
</comment>
<keyword evidence="2 4" id="KW-0808">Transferase</keyword>
<dbReference type="EMBL" id="SJPI01000002">
    <property type="protein sequence ID" value="TWT50871.1"/>
    <property type="molecule type" value="Genomic_DNA"/>
</dbReference>
<proteinExistence type="predicted"/>
<dbReference type="PIRSF" id="PIRSF018005">
    <property type="entry name" value="UCP018005"/>
    <property type="match status" value="1"/>
</dbReference>
<keyword evidence="5" id="KW-1185">Reference proteome</keyword>
<evidence type="ECO:0000259" key="3">
    <source>
        <dbReference type="Pfam" id="PF10017"/>
    </source>
</evidence>
<evidence type="ECO:0000256" key="1">
    <source>
        <dbReference type="ARBA" id="ARBA00022603"/>
    </source>
</evidence>
<dbReference type="Gene3D" id="3.40.50.150">
    <property type="entry name" value="Vaccinia Virus protein VP39"/>
    <property type="match status" value="1"/>
</dbReference>
<protein>
    <submittedName>
        <fullName evidence="4">Histidine-specific methyltransferase EgtD</fullName>
        <ecNumber evidence="4">2.1.1.44</ecNumber>
    </submittedName>
</protein>
<keyword evidence="1 4" id="KW-0489">Methyltransferase</keyword>
<dbReference type="InterPro" id="IPR035094">
    <property type="entry name" value="EgtD"/>
</dbReference>
<dbReference type="PANTHER" id="PTHR43397">
    <property type="entry name" value="ERGOTHIONEINE BIOSYNTHESIS PROTEIN 1"/>
    <property type="match status" value="1"/>
</dbReference>